<reference evidence="1" key="1">
    <citation type="journal article" date="2014" name="Int. J. Syst. Evol. Microbiol.">
        <title>Complete genome sequence of Corynebacterium casei LMG S-19264T (=DSM 44701T), isolated from a smear-ripened cheese.</title>
        <authorList>
            <consortium name="US DOE Joint Genome Institute (JGI-PGF)"/>
            <person name="Walter F."/>
            <person name="Albersmeier A."/>
            <person name="Kalinowski J."/>
            <person name="Ruckert C."/>
        </authorList>
    </citation>
    <scope>NUCLEOTIDE SEQUENCE</scope>
    <source>
        <strain evidence="1">CGMCC 1.15425</strain>
    </source>
</reference>
<reference evidence="1" key="2">
    <citation type="submission" date="2020-09" db="EMBL/GenBank/DDBJ databases">
        <authorList>
            <person name="Sun Q."/>
            <person name="Zhou Y."/>
        </authorList>
    </citation>
    <scope>NUCLEOTIDE SEQUENCE</scope>
    <source>
        <strain evidence="1">CGMCC 1.15425</strain>
    </source>
</reference>
<gene>
    <name evidence="1" type="ORF">GCM10011403_19020</name>
</gene>
<proteinExistence type="predicted"/>
<keyword evidence="2" id="KW-1185">Reference proteome</keyword>
<evidence type="ECO:0000313" key="1">
    <source>
        <dbReference type="EMBL" id="GFZ76136.1"/>
    </source>
</evidence>
<dbReference type="AlphaFoldDB" id="A0A916QKG8"/>
<dbReference type="Proteomes" id="UP000627715">
    <property type="component" value="Unassembled WGS sequence"/>
</dbReference>
<organism evidence="1 2">
    <name type="scientific">Pseudohongiella nitratireducens</name>
    <dbReference type="NCBI Taxonomy" id="1768907"/>
    <lineage>
        <taxon>Bacteria</taxon>
        <taxon>Pseudomonadati</taxon>
        <taxon>Pseudomonadota</taxon>
        <taxon>Gammaproteobacteria</taxon>
        <taxon>Pseudomonadales</taxon>
        <taxon>Pseudohongiellaceae</taxon>
        <taxon>Pseudohongiella</taxon>
    </lineage>
</organism>
<accession>A0A916QKG8</accession>
<comment type="caution">
    <text evidence="1">The sequence shown here is derived from an EMBL/GenBank/DDBJ whole genome shotgun (WGS) entry which is preliminary data.</text>
</comment>
<evidence type="ECO:0000313" key="2">
    <source>
        <dbReference type="Proteomes" id="UP000627715"/>
    </source>
</evidence>
<sequence>MQVATEPLRQKATYKARLLETGGDLSEIDEQFHMNTGKVLYRENYCAQWATFVLEDSED</sequence>
<protein>
    <submittedName>
        <fullName evidence="1">Uncharacterized protein</fullName>
    </submittedName>
</protein>
<name>A0A916QKG8_9GAMM</name>
<dbReference type="EMBL" id="BMIY01000007">
    <property type="protein sequence ID" value="GFZ76136.1"/>
    <property type="molecule type" value="Genomic_DNA"/>
</dbReference>